<proteinExistence type="predicted"/>
<organism evidence="1 2">
    <name type="scientific">Iphiclides podalirius</name>
    <name type="common">scarce swallowtail</name>
    <dbReference type="NCBI Taxonomy" id="110791"/>
    <lineage>
        <taxon>Eukaryota</taxon>
        <taxon>Metazoa</taxon>
        <taxon>Ecdysozoa</taxon>
        <taxon>Arthropoda</taxon>
        <taxon>Hexapoda</taxon>
        <taxon>Insecta</taxon>
        <taxon>Pterygota</taxon>
        <taxon>Neoptera</taxon>
        <taxon>Endopterygota</taxon>
        <taxon>Lepidoptera</taxon>
        <taxon>Glossata</taxon>
        <taxon>Ditrysia</taxon>
        <taxon>Papilionoidea</taxon>
        <taxon>Papilionidae</taxon>
        <taxon>Papilioninae</taxon>
        <taxon>Iphiclides</taxon>
    </lineage>
</organism>
<protein>
    <submittedName>
        <fullName evidence="1">Uncharacterized protein</fullName>
    </submittedName>
</protein>
<gene>
    <name evidence="1" type="ORF">IPOD504_LOCUS17443</name>
</gene>
<dbReference type="Proteomes" id="UP000837857">
    <property type="component" value="Chromosome 9"/>
</dbReference>
<evidence type="ECO:0000313" key="2">
    <source>
        <dbReference type="Proteomes" id="UP000837857"/>
    </source>
</evidence>
<reference evidence="1" key="1">
    <citation type="submission" date="2022-03" db="EMBL/GenBank/DDBJ databases">
        <authorList>
            <person name="Martin H S."/>
        </authorList>
    </citation>
    <scope>NUCLEOTIDE SEQUENCE</scope>
</reference>
<dbReference type="EMBL" id="OW152821">
    <property type="protein sequence ID" value="CAH2076854.1"/>
    <property type="molecule type" value="Genomic_DNA"/>
</dbReference>
<keyword evidence="2" id="KW-1185">Reference proteome</keyword>
<evidence type="ECO:0000313" key="1">
    <source>
        <dbReference type="EMBL" id="CAH2076854.1"/>
    </source>
</evidence>
<accession>A0ABN8J638</accession>
<feature type="non-terminal residue" evidence="1">
    <location>
        <position position="1"/>
    </location>
</feature>
<name>A0ABN8J638_9NEOP</name>
<sequence length="292" mass="32659">MRPRRYPKSLSPMSERARSPLTLPASAVRADLRWARLATFAFARSPTNWFEDLYRRSVTHAHLNDLTGERFVRCVKFKQALPCAAPKGRPRQTCGACTVASVDAVLKVSAVARRNRAGQHGARLCGGPPQSQQLPSVAPLAGAMVPRPIPHYAHPTAFGRRVSRPCRSTHSPAIVTAPRCDTVTTHGREYETFNVSKTTVRFDSSNPTRDVTSALLDYLQRTDRRQLCATDKKEIELYHGVLVLQTLWKFETRSRGGVNGCEKDSRGEYESWRNCPTVDRTPRPTRVTFSGD</sequence>